<evidence type="ECO:0000256" key="9">
    <source>
        <dbReference type="SAM" id="Phobius"/>
    </source>
</evidence>
<dbReference type="Pfam" id="PF01627">
    <property type="entry name" value="Hpt"/>
    <property type="match status" value="1"/>
</dbReference>
<evidence type="ECO:0000256" key="3">
    <source>
        <dbReference type="ARBA" id="ARBA00012438"/>
    </source>
</evidence>
<evidence type="ECO:0000256" key="1">
    <source>
        <dbReference type="ARBA" id="ARBA00000085"/>
    </source>
</evidence>
<keyword evidence="12" id="KW-0067">ATP-binding</keyword>
<dbReference type="SUPFAM" id="SSF55874">
    <property type="entry name" value="ATPase domain of HSP90 chaperone/DNA topoisomerase II/histidine kinase"/>
    <property type="match status" value="1"/>
</dbReference>
<evidence type="ECO:0000256" key="6">
    <source>
        <dbReference type="ARBA" id="ARBA00023012"/>
    </source>
</evidence>
<keyword evidence="7 9" id="KW-0472">Membrane</keyword>
<dbReference type="InterPro" id="IPR051315">
    <property type="entry name" value="Bact_Chemotaxis_CheA"/>
</dbReference>
<dbReference type="PROSITE" id="PS50894">
    <property type="entry name" value="HPT"/>
    <property type="match status" value="1"/>
</dbReference>
<dbReference type="InterPro" id="IPR036890">
    <property type="entry name" value="HATPase_C_sf"/>
</dbReference>
<dbReference type="Pfam" id="PF13675">
    <property type="entry name" value="PilJ"/>
    <property type="match status" value="1"/>
</dbReference>
<gene>
    <name evidence="12" type="ORF">ABXR19_13080</name>
</gene>
<evidence type="ECO:0000259" key="10">
    <source>
        <dbReference type="PROSITE" id="PS50109"/>
    </source>
</evidence>
<dbReference type="InterPro" id="IPR003594">
    <property type="entry name" value="HATPase_dom"/>
</dbReference>
<comment type="subcellular location">
    <subcellularLocation>
        <location evidence="2">Membrane</location>
        <topology evidence="2">Multi-pass membrane protein</topology>
    </subcellularLocation>
</comment>
<keyword evidence="5 9" id="KW-1133">Transmembrane helix</keyword>
<proteinExistence type="predicted"/>
<organism evidence="12 13">
    <name type="scientific">Uliginosibacterium flavum</name>
    <dbReference type="NCBI Taxonomy" id="1396831"/>
    <lineage>
        <taxon>Bacteria</taxon>
        <taxon>Pseudomonadati</taxon>
        <taxon>Pseudomonadota</taxon>
        <taxon>Betaproteobacteria</taxon>
        <taxon>Rhodocyclales</taxon>
        <taxon>Zoogloeaceae</taxon>
        <taxon>Uliginosibacterium</taxon>
    </lineage>
</organism>
<name>A0ABV2TMI4_9RHOO</name>
<dbReference type="Gene3D" id="3.30.565.10">
    <property type="entry name" value="Histidine kinase-like ATPase, C-terminal domain"/>
    <property type="match status" value="1"/>
</dbReference>
<evidence type="ECO:0000256" key="8">
    <source>
        <dbReference type="PROSITE-ProRule" id="PRU00110"/>
    </source>
</evidence>
<feature type="domain" description="HPt" evidence="11">
    <location>
        <begin position="376"/>
        <end position="487"/>
    </location>
</feature>
<evidence type="ECO:0000256" key="2">
    <source>
        <dbReference type="ARBA" id="ARBA00004141"/>
    </source>
</evidence>
<dbReference type="RefSeq" id="WP_354601586.1">
    <property type="nucleotide sequence ID" value="NZ_JBEWZI010000013.1"/>
</dbReference>
<feature type="modified residue" description="Phosphohistidine" evidence="8">
    <location>
        <position position="424"/>
    </location>
</feature>
<reference evidence="12 13" key="1">
    <citation type="submission" date="2024-07" db="EMBL/GenBank/DDBJ databases">
        <title>Uliginosibacterium flavum JJ3220;KACC:17644.</title>
        <authorList>
            <person name="Kim M.K."/>
        </authorList>
    </citation>
    <scope>NUCLEOTIDE SEQUENCE [LARGE SCALE GENOMIC DNA]</scope>
    <source>
        <strain evidence="12 13">KACC:17644</strain>
    </source>
</reference>
<evidence type="ECO:0000259" key="11">
    <source>
        <dbReference type="PROSITE" id="PS50894"/>
    </source>
</evidence>
<evidence type="ECO:0000313" key="12">
    <source>
        <dbReference type="EMBL" id="MET7015125.1"/>
    </source>
</evidence>
<dbReference type="SMART" id="SM00387">
    <property type="entry name" value="HATPase_c"/>
    <property type="match status" value="1"/>
</dbReference>
<dbReference type="EC" id="2.7.13.3" evidence="3"/>
<dbReference type="PROSITE" id="PS50109">
    <property type="entry name" value="HIS_KIN"/>
    <property type="match status" value="1"/>
</dbReference>
<keyword evidence="12" id="KW-0547">Nucleotide-binding</keyword>
<dbReference type="PANTHER" id="PTHR43395:SF10">
    <property type="entry name" value="CHEMOTAXIS PROTEIN CHEA"/>
    <property type="match status" value="1"/>
</dbReference>
<evidence type="ECO:0000256" key="7">
    <source>
        <dbReference type="ARBA" id="ARBA00023136"/>
    </source>
</evidence>
<dbReference type="InterPro" id="IPR029095">
    <property type="entry name" value="NarX-like_N"/>
</dbReference>
<keyword evidence="6" id="KW-0902">Two-component regulatory system</keyword>
<dbReference type="PANTHER" id="PTHR43395">
    <property type="entry name" value="SENSOR HISTIDINE KINASE CHEA"/>
    <property type="match status" value="1"/>
</dbReference>
<comment type="caution">
    <text evidence="12">The sequence shown here is derived from an EMBL/GenBank/DDBJ whole genome shotgun (WGS) entry which is preliminary data.</text>
</comment>
<dbReference type="PRINTS" id="PR00344">
    <property type="entry name" value="BCTRLSENSOR"/>
</dbReference>
<dbReference type="InterPro" id="IPR005467">
    <property type="entry name" value="His_kinase_dom"/>
</dbReference>
<protein>
    <recommendedName>
        <fullName evidence="3">histidine kinase</fullName>
        <ecNumber evidence="3">2.7.13.3</ecNumber>
    </recommendedName>
</protein>
<keyword evidence="8" id="KW-0597">Phosphoprotein</keyword>
<feature type="domain" description="Histidine kinase" evidence="10">
    <location>
        <begin position="545"/>
        <end position="680"/>
    </location>
</feature>
<dbReference type="Gene3D" id="1.20.120.160">
    <property type="entry name" value="HPT domain"/>
    <property type="match status" value="1"/>
</dbReference>
<dbReference type="EMBL" id="JBEWZI010000013">
    <property type="protein sequence ID" value="MET7015125.1"/>
    <property type="molecule type" value="Genomic_DNA"/>
</dbReference>
<evidence type="ECO:0000313" key="13">
    <source>
        <dbReference type="Proteomes" id="UP001549691"/>
    </source>
</evidence>
<dbReference type="GO" id="GO:0005524">
    <property type="term" value="F:ATP binding"/>
    <property type="evidence" value="ECO:0007669"/>
    <property type="project" value="UniProtKB-KW"/>
</dbReference>
<dbReference type="Pfam" id="PF02518">
    <property type="entry name" value="HATPase_c"/>
    <property type="match status" value="1"/>
</dbReference>
<sequence>MNKNDTPGLQPGKYREIVLAVACFLIFDLAVLMLNFYTSYQISADAVAINLGGRQRMLSQRMAKAAFQLESDLRNAGPDAAVAQELDTAVKLFDSTLNAFVAGGQVKGADGRPAKLEKIQDAGGQALLGKAREFWPAYRDVLLAAVAQPGNEVVVERAAQMARASNTRLLGLMNDLTVRLESVANAKAERLRQVQTAGIVLALLNFGFILLKFIRRLRESDERSAAAQRETSEILGTVREGLMLIDRNFCLGSQYSASLSGLLGRKLAAGDDFKPILREILGPDDYEQALQYATLLLGDRVKEVLVRELNPLREVGVLTDKGAKYLSFEFNRVLVDGKLTHLLVTVGDVSERVALRAELEAAKNRANEQMAVMLRLVQMQPATLQEFINDAGAGLLEINERLKSVTGRPGEYRAMISHVFRVVHSIKGNAAMLGLDFMVTDAHAFEDQLSGVSGRDNLSGEELISVSVSLQKLFERLGWLRGVVAKYAEQPEPVAVPMDFKQSIFDLTRRVAGDQNKNVLASVSLDPLEMLPPAAASALRVIAAQLVRNAVVHGIESPAERAGSGKPAEGLIQVELSSSGPDQFILSVRDDGRGLCAKHLRQVLHNTGRMDDKVLAELSDRQVIMEIFKRGFSTAAQVDEHAGRGVGLDVVSHAVKRIGGSVRLLTQPGRYTEFRVEFAA</sequence>
<dbReference type="SUPFAM" id="SSF47226">
    <property type="entry name" value="Histidine-containing phosphotransfer domain, HPT domain"/>
    <property type="match status" value="1"/>
</dbReference>
<keyword evidence="4 9" id="KW-0812">Transmembrane</keyword>
<dbReference type="Proteomes" id="UP001549691">
    <property type="component" value="Unassembled WGS sequence"/>
</dbReference>
<evidence type="ECO:0000256" key="4">
    <source>
        <dbReference type="ARBA" id="ARBA00022692"/>
    </source>
</evidence>
<dbReference type="InterPro" id="IPR004358">
    <property type="entry name" value="Sig_transdc_His_kin-like_C"/>
</dbReference>
<dbReference type="InterPro" id="IPR008207">
    <property type="entry name" value="Sig_transdc_His_kin_Hpt_dom"/>
</dbReference>
<dbReference type="InterPro" id="IPR036641">
    <property type="entry name" value="HPT_dom_sf"/>
</dbReference>
<keyword evidence="13" id="KW-1185">Reference proteome</keyword>
<dbReference type="CDD" id="cd00088">
    <property type="entry name" value="HPT"/>
    <property type="match status" value="1"/>
</dbReference>
<accession>A0ABV2TMI4</accession>
<evidence type="ECO:0000256" key="5">
    <source>
        <dbReference type="ARBA" id="ARBA00022989"/>
    </source>
</evidence>
<feature type="transmembrane region" description="Helical" evidence="9">
    <location>
        <begin position="17"/>
        <end position="37"/>
    </location>
</feature>
<comment type="catalytic activity">
    <reaction evidence="1">
        <text>ATP + protein L-histidine = ADP + protein N-phospho-L-histidine.</text>
        <dbReference type="EC" id="2.7.13.3"/>
    </reaction>
</comment>